<feature type="region of interest" description="Disordered" evidence="1">
    <location>
        <begin position="134"/>
        <end position="158"/>
    </location>
</feature>
<keyword evidence="3" id="KW-1185">Reference proteome</keyword>
<gene>
    <name evidence="2" type="ORF">AZE42_09970</name>
</gene>
<sequence length="433" mass="48480">MGQPKPLWSRQQLLELSIPFNQALFPHGFPLPNYPTVTDTNALSSHHFQLSNEPSTVDYTPMYELLHPAAATHTLVETHLSDTFPPPASFPTFDFDAQLLSTMWSDLGNHNYWLLSGTSISTSGIEDTTSLNLNSAASEAEAEEEPNQVATGDTAPTDAQPELHHDLVWRSNSSDKAAWDDSDTKTKLKSCLSKSWLGQVLTITRFVFVGGLWEITTSFLTALKLEGKTYDDMLKQPLTFKKGDKDIIIEWKTIRPSLMKQFENSNSELRKVVKGAMSTHTGFCNNDEGDRKQVIIHFIELFNSDDLDQVRSTVSELVGHQVFKELLWASLFIPIKGFDKETHIGRTADFFPTEVCASEGYLSQAVLYHTMVLVFREGATAREKSIYTKHKTIRAVILAAIGPMYENPHLFPQFTEAVISLPYIKSALYPSAA</sequence>
<accession>A0A1J8QYY5</accession>
<dbReference type="EMBL" id="LVVM01002316">
    <property type="protein sequence ID" value="OJA16860.1"/>
    <property type="molecule type" value="Genomic_DNA"/>
</dbReference>
<protein>
    <submittedName>
        <fullName evidence="2">Uncharacterized protein</fullName>
    </submittedName>
</protein>
<dbReference type="OrthoDB" id="2687329at2759"/>
<evidence type="ECO:0000313" key="2">
    <source>
        <dbReference type="EMBL" id="OJA16860.1"/>
    </source>
</evidence>
<reference evidence="2 3" key="1">
    <citation type="submission" date="2016-03" db="EMBL/GenBank/DDBJ databases">
        <title>Comparative genomics of the ectomycorrhizal sister species Rhizopogon vinicolor and Rhizopogon vesiculosus (Basidiomycota: Boletales) reveals a divergence of the mating type B locus.</title>
        <authorList>
            <person name="Mujic A.B."/>
            <person name="Kuo A."/>
            <person name="Tritt A."/>
            <person name="Lipzen A."/>
            <person name="Chen C."/>
            <person name="Johnson J."/>
            <person name="Sharma A."/>
            <person name="Barry K."/>
            <person name="Grigoriev I.V."/>
            <person name="Spatafora J.W."/>
        </authorList>
    </citation>
    <scope>NUCLEOTIDE SEQUENCE [LARGE SCALE GENOMIC DNA]</scope>
    <source>
        <strain evidence="2 3">AM-OR11-056</strain>
    </source>
</reference>
<dbReference type="Proteomes" id="UP000183567">
    <property type="component" value="Unassembled WGS sequence"/>
</dbReference>
<comment type="caution">
    <text evidence="2">The sequence shown here is derived from an EMBL/GenBank/DDBJ whole genome shotgun (WGS) entry which is preliminary data.</text>
</comment>
<evidence type="ECO:0000313" key="3">
    <source>
        <dbReference type="Proteomes" id="UP000183567"/>
    </source>
</evidence>
<dbReference type="AlphaFoldDB" id="A0A1J8QYY5"/>
<proteinExistence type="predicted"/>
<evidence type="ECO:0000256" key="1">
    <source>
        <dbReference type="SAM" id="MobiDB-lite"/>
    </source>
</evidence>
<name>A0A1J8QYY5_9AGAM</name>
<organism evidence="2 3">
    <name type="scientific">Rhizopogon vesiculosus</name>
    <dbReference type="NCBI Taxonomy" id="180088"/>
    <lineage>
        <taxon>Eukaryota</taxon>
        <taxon>Fungi</taxon>
        <taxon>Dikarya</taxon>
        <taxon>Basidiomycota</taxon>
        <taxon>Agaricomycotina</taxon>
        <taxon>Agaricomycetes</taxon>
        <taxon>Agaricomycetidae</taxon>
        <taxon>Boletales</taxon>
        <taxon>Suillineae</taxon>
        <taxon>Rhizopogonaceae</taxon>
        <taxon>Rhizopogon</taxon>
    </lineage>
</organism>